<name>A0A7J9N2M3_GOSSC</name>
<protein>
    <submittedName>
        <fullName evidence="2">Uncharacterized protein</fullName>
    </submittedName>
</protein>
<organism evidence="2 3">
    <name type="scientific">Gossypium schwendimanii</name>
    <name type="common">Cotton</name>
    <dbReference type="NCBI Taxonomy" id="34291"/>
    <lineage>
        <taxon>Eukaryota</taxon>
        <taxon>Viridiplantae</taxon>
        <taxon>Streptophyta</taxon>
        <taxon>Embryophyta</taxon>
        <taxon>Tracheophyta</taxon>
        <taxon>Spermatophyta</taxon>
        <taxon>Magnoliopsida</taxon>
        <taxon>eudicotyledons</taxon>
        <taxon>Gunneridae</taxon>
        <taxon>Pentapetalae</taxon>
        <taxon>rosids</taxon>
        <taxon>malvids</taxon>
        <taxon>Malvales</taxon>
        <taxon>Malvaceae</taxon>
        <taxon>Malvoideae</taxon>
        <taxon>Gossypium</taxon>
    </lineage>
</organism>
<dbReference type="AlphaFoldDB" id="A0A7J9N2M3"/>
<sequence length="82" mass="9019">MHSPYSTGPPPNRCLVARNAIAARFGYGLLPPLAVIAIPLVKRRLGIPPLFPIFYSILCPHLPSVPSILRRFPSRGNFPFPS</sequence>
<reference evidence="2 3" key="1">
    <citation type="journal article" date="2019" name="Genome Biol. Evol.">
        <title>Insights into the evolution of the New World diploid cottons (Gossypium, subgenus Houzingenia) based on genome sequencing.</title>
        <authorList>
            <person name="Grover C.E."/>
            <person name="Arick M.A. 2nd"/>
            <person name="Thrash A."/>
            <person name="Conover J.L."/>
            <person name="Sanders W.S."/>
            <person name="Peterson D.G."/>
            <person name="Frelichowski J.E."/>
            <person name="Scheffler J.A."/>
            <person name="Scheffler B.E."/>
            <person name="Wendel J.F."/>
        </authorList>
    </citation>
    <scope>NUCLEOTIDE SEQUENCE [LARGE SCALE GENOMIC DNA]</scope>
    <source>
        <strain evidence="2">1</strain>
        <tissue evidence="2">Leaf</tissue>
    </source>
</reference>
<dbReference type="Proteomes" id="UP000593576">
    <property type="component" value="Unassembled WGS sequence"/>
</dbReference>
<evidence type="ECO:0000256" key="1">
    <source>
        <dbReference type="SAM" id="Phobius"/>
    </source>
</evidence>
<dbReference type="OrthoDB" id="1386367at2759"/>
<gene>
    <name evidence="2" type="ORF">Goshw_029622</name>
</gene>
<evidence type="ECO:0000313" key="2">
    <source>
        <dbReference type="EMBL" id="MBA0877316.1"/>
    </source>
</evidence>
<keyword evidence="1" id="KW-0812">Transmembrane</keyword>
<keyword evidence="1" id="KW-1133">Transmembrane helix</keyword>
<keyword evidence="3" id="KW-1185">Reference proteome</keyword>
<feature type="non-terminal residue" evidence="2">
    <location>
        <position position="82"/>
    </location>
</feature>
<proteinExistence type="predicted"/>
<dbReference type="EMBL" id="JABFAF010267842">
    <property type="protein sequence ID" value="MBA0877316.1"/>
    <property type="molecule type" value="Genomic_DNA"/>
</dbReference>
<comment type="caution">
    <text evidence="2">The sequence shown here is derived from an EMBL/GenBank/DDBJ whole genome shotgun (WGS) entry which is preliminary data.</text>
</comment>
<evidence type="ECO:0000313" key="3">
    <source>
        <dbReference type="Proteomes" id="UP000593576"/>
    </source>
</evidence>
<accession>A0A7J9N2M3</accession>
<feature type="transmembrane region" description="Helical" evidence="1">
    <location>
        <begin position="20"/>
        <end position="41"/>
    </location>
</feature>
<keyword evidence="1" id="KW-0472">Membrane</keyword>